<keyword evidence="8 13" id="KW-0812">Transmembrane</keyword>
<evidence type="ECO:0000313" key="15">
    <source>
        <dbReference type="Proteomes" id="UP000703720"/>
    </source>
</evidence>
<feature type="transmembrane region" description="Helical" evidence="13">
    <location>
        <begin position="105"/>
        <end position="129"/>
    </location>
</feature>
<evidence type="ECO:0000256" key="1">
    <source>
        <dbReference type="ARBA" id="ARBA00003408"/>
    </source>
</evidence>
<evidence type="ECO:0000256" key="8">
    <source>
        <dbReference type="ARBA" id="ARBA00022692"/>
    </source>
</evidence>
<evidence type="ECO:0000256" key="3">
    <source>
        <dbReference type="ARBA" id="ARBA00010199"/>
    </source>
</evidence>
<feature type="transmembrane region" description="Helical" evidence="13">
    <location>
        <begin position="21"/>
        <end position="42"/>
    </location>
</feature>
<evidence type="ECO:0000256" key="12">
    <source>
        <dbReference type="ARBA" id="ARBA00031636"/>
    </source>
</evidence>
<evidence type="ECO:0000256" key="5">
    <source>
        <dbReference type="ARBA" id="ARBA00022448"/>
    </source>
</evidence>
<feature type="transmembrane region" description="Helical" evidence="13">
    <location>
        <begin position="400"/>
        <end position="419"/>
    </location>
</feature>
<feature type="transmembrane region" description="Helical" evidence="13">
    <location>
        <begin position="62"/>
        <end position="85"/>
    </location>
</feature>
<evidence type="ECO:0000256" key="13">
    <source>
        <dbReference type="SAM" id="Phobius"/>
    </source>
</evidence>
<feature type="transmembrane region" description="Helical" evidence="13">
    <location>
        <begin position="172"/>
        <end position="192"/>
    </location>
</feature>
<evidence type="ECO:0000256" key="7">
    <source>
        <dbReference type="ARBA" id="ARBA00022475"/>
    </source>
</evidence>
<evidence type="ECO:0000256" key="10">
    <source>
        <dbReference type="ARBA" id="ARBA00023065"/>
    </source>
</evidence>
<dbReference type="Proteomes" id="UP000703720">
    <property type="component" value="Unassembled WGS sequence"/>
</dbReference>
<keyword evidence="6" id="KW-0050">Antiport</keyword>
<feature type="transmembrane region" description="Helical" evidence="13">
    <location>
        <begin position="141"/>
        <end position="160"/>
    </location>
</feature>
<protein>
    <recommendedName>
        <fullName evidence="4">Probable multidrug resistance protein NorM</fullName>
    </recommendedName>
    <alternativeName>
        <fullName evidence="12">Multidrug-efflux transporter</fullName>
    </alternativeName>
</protein>
<keyword evidence="7" id="KW-1003">Cell membrane</keyword>
<feature type="transmembrane region" description="Helical" evidence="13">
    <location>
        <begin position="198"/>
        <end position="221"/>
    </location>
</feature>
<comment type="function">
    <text evidence="1">Multidrug efflux pump.</text>
</comment>
<keyword evidence="5" id="KW-0813">Transport</keyword>
<feature type="transmembrane region" description="Helical" evidence="13">
    <location>
        <begin position="285"/>
        <end position="303"/>
    </location>
</feature>
<dbReference type="PANTHER" id="PTHR43298">
    <property type="entry name" value="MULTIDRUG RESISTANCE PROTEIN NORM-RELATED"/>
    <property type="match status" value="1"/>
</dbReference>
<dbReference type="InterPro" id="IPR048279">
    <property type="entry name" value="MdtK-like"/>
</dbReference>
<comment type="caution">
    <text evidence="14">The sequence shown here is derived from an EMBL/GenBank/DDBJ whole genome shotgun (WGS) entry which is preliminary data.</text>
</comment>
<evidence type="ECO:0000256" key="2">
    <source>
        <dbReference type="ARBA" id="ARBA00004651"/>
    </source>
</evidence>
<dbReference type="RefSeq" id="WP_210096506.1">
    <property type="nucleotide sequence ID" value="NZ_BAAAIO010000001.1"/>
</dbReference>
<name>A0ABS4WLU9_9MICO</name>
<dbReference type="PIRSF" id="PIRSF006603">
    <property type="entry name" value="DinF"/>
    <property type="match status" value="1"/>
</dbReference>
<dbReference type="PANTHER" id="PTHR43298:SF2">
    <property type="entry name" value="FMN_FAD EXPORTER YEEO-RELATED"/>
    <property type="match status" value="1"/>
</dbReference>
<feature type="transmembrane region" description="Helical" evidence="13">
    <location>
        <begin position="360"/>
        <end position="379"/>
    </location>
</feature>
<dbReference type="EMBL" id="JAGIOA010000001">
    <property type="protein sequence ID" value="MBP2377118.1"/>
    <property type="molecule type" value="Genomic_DNA"/>
</dbReference>
<feature type="transmembrane region" description="Helical" evidence="13">
    <location>
        <begin position="323"/>
        <end position="340"/>
    </location>
</feature>
<gene>
    <name evidence="14" type="ORF">JOF42_000613</name>
</gene>
<dbReference type="Pfam" id="PF01554">
    <property type="entry name" value="MatE"/>
    <property type="match status" value="2"/>
</dbReference>
<dbReference type="InterPro" id="IPR050222">
    <property type="entry name" value="MATE_MdtK"/>
</dbReference>
<sequence>MSEVRACARARALLEGPPWRAILRFIVPIWIGNVIQQSHYTVDALILGRFVGEHGLAAVGSSFGLVSLLFGTVFAFTAGLTIQIAQAHGAGDAIAVGRRFWTGSVIAVGGAVLIGALLAATAPIVMTLIGVPMDIRSDATTFYLIFCVGLPLTAFGNFCTHTIRGLGDSTSPTVVMLISGVVNALLALWLVGGAHLGVLGAGLATQGAGLCTALVSFLILLRSHPHLRVRTSLAPVAGGTQGRQGAAMAFQSAGIGAGNVLLQAAANSLGAAAIAGVSIGMRVEGFALAPLAAFGICMVVYCAQNAGAEDMGRVRRGVRQASVMCIALAAIESIVVILLADRIAQAFLSSGDPAVTATATTYLQLSAVLYPVVASVFLLRASLQGVSITRPAVLSGLGELVAKSLCAGLTVLGGGILAIALSGPASWLVALIPLAISWCGWRRASLRGAPSGGHPRG</sequence>
<comment type="similarity">
    <text evidence="3">Belongs to the multi antimicrobial extrusion (MATE) (TC 2.A.66.1) family.</text>
</comment>
<organism evidence="14 15">
    <name type="scientific">Microbacterium phyllosphaerae</name>
    <dbReference type="NCBI Taxonomy" id="124798"/>
    <lineage>
        <taxon>Bacteria</taxon>
        <taxon>Bacillati</taxon>
        <taxon>Actinomycetota</taxon>
        <taxon>Actinomycetes</taxon>
        <taxon>Micrococcales</taxon>
        <taxon>Microbacteriaceae</taxon>
        <taxon>Microbacterium</taxon>
    </lineage>
</organism>
<feature type="transmembrane region" description="Helical" evidence="13">
    <location>
        <begin position="425"/>
        <end position="441"/>
    </location>
</feature>
<reference evidence="14 15" key="1">
    <citation type="submission" date="2021-03" db="EMBL/GenBank/DDBJ databases">
        <title>Sequencing the genomes of 1000 actinobacteria strains.</title>
        <authorList>
            <person name="Klenk H.-P."/>
        </authorList>
    </citation>
    <scope>NUCLEOTIDE SEQUENCE [LARGE SCALE GENOMIC DNA]</scope>
    <source>
        <strain evidence="14 15">DSM 13468</strain>
    </source>
</reference>
<evidence type="ECO:0000256" key="11">
    <source>
        <dbReference type="ARBA" id="ARBA00023136"/>
    </source>
</evidence>
<keyword evidence="11 13" id="KW-0472">Membrane</keyword>
<evidence type="ECO:0000256" key="4">
    <source>
        <dbReference type="ARBA" id="ARBA00020268"/>
    </source>
</evidence>
<evidence type="ECO:0000313" key="14">
    <source>
        <dbReference type="EMBL" id="MBP2377118.1"/>
    </source>
</evidence>
<keyword evidence="9 13" id="KW-1133">Transmembrane helix</keyword>
<evidence type="ECO:0000256" key="9">
    <source>
        <dbReference type="ARBA" id="ARBA00022989"/>
    </source>
</evidence>
<keyword evidence="10" id="KW-0406">Ion transport</keyword>
<feature type="transmembrane region" description="Helical" evidence="13">
    <location>
        <begin position="260"/>
        <end position="279"/>
    </location>
</feature>
<proteinExistence type="inferred from homology"/>
<evidence type="ECO:0000256" key="6">
    <source>
        <dbReference type="ARBA" id="ARBA00022449"/>
    </source>
</evidence>
<comment type="subcellular location">
    <subcellularLocation>
        <location evidence="2">Cell membrane</location>
        <topology evidence="2">Multi-pass membrane protein</topology>
    </subcellularLocation>
</comment>
<keyword evidence="15" id="KW-1185">Reference proteome</keyword>
<dbReference type="InterPro" id="IPR002528">
    <property type="entry name" value="MATE_fam"/>
</dbReference>
<accession>A0ABS4WLU9</accession>